<organism evidence="1 2">
    <name type="scientific">Pontibaca salina</name>
    <dbReference type="NCBI Taxonomy" id="2795731"/>
    <lineage>
        <taxon>Bacteria</taxon>
        <taxon>Pseudomonadati</taxon>
        <taxon>Pseudomonadota</taxon>
        <taxon>Alphaproteobacteria</taxon>
        <taxon>Rhodobacterales</taxon>
        <taxon>Roseobacteraceae</taxon>
        <taxon>Pontibaca</taxon>
    </lineage>
</organism>
<protein>
    <recommendedName>
        <fullName evidence="3">PRC-barrel domain-containing protein</fullName>
    </recommendedName>
</protein>
<evidence type="ECO:0000313" key="2">
    <source>
        <dbReference type="Proteomes" id="UP000613255"/>
    </source>
</evidence>
<proteinExistence type="predicted"/>
<evidence type="ECO:0008006" key="3">
    <source>
        <dbReference type="Google" id="ProtNLM"/>
    </source>
</evidence>
<name>A0A934HQK0_9RHOB</name>
<dbReference type="EMBL" id="JAEIJD010000001">
    <property type="protein sequence ID" value="MBI6628755.1"/>
    <property type="molecule type" value="Genomic_DNA"/>
</dbReference>
<gene>
    <name evidence="1" type="ORF">JAO82_02560</name>
</gene>
<dbReference type="RefSeq" id="WP_198684752.1">
    <property type="nucleotide sequence ID" value="NZ_JAEIJD010000001.1"/>
</dbReference>
<accession>A0A934HQK0</accession>
<dbReference type="Proteomes" id="UP000613255">
    <property type="component" value="Unassembled WGS sequence"/>
</dbReference>
<comment type="caution">
    <text evidence="1">The sequence shown here is derived from an EMBL/GenBank/DDBJ whole genome shotgun (WGS) entry which is preliminary data.</text>
</comment>
<keyword evidence="2" id="KW-1185">Reference proteome</keyword>
<sequence>MTHPANSSIPPDDLNTENLEGVQVYGLAEVEQPLGKITRVHRDEANTTVDLQTGGVRGIPKGSLTLDLARLSFIRNNRGVLYARTNLENLLNLGR</sequence>
<reference evidence="1" key="1">
    <citation type="submission" date="2020-12" db="EMBL/GenBank/DDBJ databases">
        <title>Pontibaca salina gen. nov., sp. nov., isolated from marine sediment.</title>
        <authorList>
            <person name="Bo J."/>
            <person name="Wang S."/>
            <person name="Song X."/>
            <person name="Du Z."/>
        </authorList>
    </citation>
    <scope>NUCLEOTIDE SEQUENCE</scope>
    <source>
        <strain evidence="1">S1109L</strain>
    </source>
</reference>
<dbReference type="AlphaFoldDB" id="A0A934HQK0"/>
<evidence type="ECO:0000313" key="1">
    <source>
        <dbReference type="EMBL" id="MBI6628755.1"/>
    </source>
</evidence>